<feature type="chain" id="PRO_5006415039" evidence="2">
    <location>
        <begin position="27"/>
        <end position="263"/>
    </location>
</feature>
<name>A0A0R2AVJ5_9LACO</name>
<dbReference type="InterPro" id="IPR027994">
    <property type="entry name" value="WxL_dom"/>
</dbReference>
<accession>A0A0R2AVJ5</accession>
<evidence type="ECO:0000313" key="4">
    <source>
        <dbReference type="EMBL" id="KRM71261.1"/>
    </source>
</evidence>
<dbReference type="RefSeq" id="WP_057895021.1">
    <property type="nucleotide sequence ID" value="NZ_AYZQ01000005.1"/>
</dbReference>
<keyword evidence="5" id="KW-1185">Reference proteome</keyword>
<evidence type="ECO:0000256" key="2">
    <source>
        <dbReference type="SAM" id="SignalP"/>
    </source>
</evidence>
<feature type="region of interest" description="Disordered" evidence="1">
    <location>
        <begin position="37"/>
        <end position="78"/>
    </location>
</feature>
<sequence>MKNISKFLLSAVVLSAVAFTPKTIFAADDPIEYHSHGQVEFTPSTDPTDPTDPIEPGNPVQPIDPTDPTNPVDPGTPGPLSIDFASSFDFGKQAISSSDKVYTAAAQAYYKLGADGKPTGDLVYGPDYVQVTDNRGTLAGWTLTVTQDGQFISDSKHVLDGAVVTLKDGNVVTASSSDNKPTPAKDTALTPGTASLVMSATNGQGGGTFLNDWGTKSELTSEDQPHTNSVTLSVPGRTTKYAETYKTTLTWNLSDVPGNGTTE</sequence>
<dbReference type="Pfam" id="PF13731">
    <property type="entry name" value="WxL"/>
    <property type="match status" value="1"/>
</dbReference>
<organism evidence="4 5">
    <name type="scientific">Lacticaseibacillus brantae DSM 23927</name>
    <dbReference type="NCBI Taxonomy" id="1423727"/>
    <lineage>
        <taxon>Bacteria</taxon>
        <taxon>Bacillati</taxon>
        <taxon>Bacillota</taxon>
        <taxon>Bacilli</taxon>
        <taxon>Lactobacillales</taxon>
        <taxon>Lactobacillaceae</taxon>
        <taxon>Lacticaseibacillus</taxon>
    </lineage>
</organism>
<evidence type="ECO:0000256" key="1">
    <source>
        <dbReference type="SAM" id="MobiDB-lite"/>
    </source>
</evidence>
<evidence type="ECO:0000259" key="3">
    <source>
        <dbReference type="Pfam" id="PF13731"/>
    </source>
</evidence>
<dbReference type="EMBL" id="AYZQ01000005">
    <property type="protein sequence ID" value="KRM71261.1"/>
    <property type="molecule type" value="Genomic_DNA"/>
</dbReference>
<gene>
    <name evidence="4" type="ORF">FC34_GL001739</name>
</gene>
<dbReference type="PATRIC" id="fig|1423727.3.peg.1764"/>
<protein>
    <submittedName>
        <fullName evidence="4">Cell surface protein</fullName>
    </submittedName>
</protein>
<dbReference type="AlphaFoldDB" id="A0A0R2AVJ5"/>
<dbReference type="OrthoDB" id="2320516at2"/>
<comment type="caution">
    <text evidence="4">The sequence shown here is derived from an EMBL/GenBank/DDBJ whole genome shotgun (WGS) entry which is preliminary data.</text>
</comment>
<dbReference type="Proteomes" id="UP000051672">
    <property type="component" value="Unassembled WGS sequence"/>
</dbReference>
<feature type="domain" description="WxL" evidence="3">
    <location>
        <begin position="32"/>
        <end position="257"/>
    </location>
</feature>
<dbReference type="STRING" id="1423727.FC34_GL001739"/>
<keyword evidence="2" id="KW-0732">Signal</keyword>
<proteinExistence type="predicted"/>
<evidence type="ECO:0000313" key="5">
    <source>
        <dbReference type="Proteomes" id="UP000051672"/>
    </source>
</evidence>
<reference evidence="4 5" key="1">
    <citation type="journal article" date="2015" name="Genome Announc.">
        <title>Expanding the biotechnology potential of lactobacilli through comparative genomics of 213 strains and associated genera.</title>
        <authorList>
            <person name="Sun Z."/>
            <person name="Harris H.M."/>
            <person name="McCann A."/>
            <person name="Guo C."/>
            <person name="Argimon S."/>
            <person name="Zhang W."/>
            <person name="Yang X."/>
            <person name="Jeffery I.B."/>
            <person name="Cooney J.C."/>
            <person name="Kagawa T.F."/>
            <person name="Liu W."/>
            <person name="Song Y."/>
            <person name="Salvetti E."/>
            <person name="Wrobel A."/>
            <person name="Rasinkangas P."/>
            <person name="Parkhill J."/>
            <person name="Rea M.C."/>
            <person name="O'Sullivan O."/>
            <person name="Ritari J."/>
            <person name="Douillard F.P."/>
            <person name="Paul Ross R."/>
            <person name="Yang R."/>
            <person name="Briner A.E."/>
            <person name="Felis G.E."/>
            <person name="de Vos W.M."/>
            <person name="Barrangou R."/>
            <person name="Klaenhammer T.R."/>
            <person name="Caufield P.W."/>
            <person name="Cui Y."/>
            <person name="Zhang H."/>
            <person name="O'Toole P.W."/>
        </authorList>
    </citation>
    <scope>NUCLEOTIDE SEQUENCE [LARGE SCALE GENOMIC DNA]</scope>
    <source>
        <strain evidence="4 5">DSM 23927</strain>
    </source>
</reference>
<feature type="signal peptide" evidence="2">
    <location>
        <begin position="1"/>
        <end position="26"/>
    </location>
</feature>